<dbReference type="EMBL" id="UGSJ01000001">
    <property type="protein sequence ID" value="SUA88598.1"/>
    <property type="molecule type" value="Genomic_DNA"/>
</dbReference>
<evidence type="ECO:0000313" key="1">
    <source>
        <dbReference type="EMBL" id="SUA88598.1"/>
    </source>
</evidence>
<dbReference type="Proteomes" id="UP000254589">
    <property type="component" value="Unassembled WGS sequence"/>
</dbReference>
<dbReference type="AlphaFoldDB" id="A0AAJ5CYI9"/>
<gene>
    <name evidence="1" type="ORF">NCTC13159_00047</name>
</gene>
<dbReference type="Pfam" id="PF13671">
    <property type="entry name" value="AAA_33"/>
    <property type="match status" value="1"/>
</dbReference>
<name>A0AAJ5CYI9_PANPU</name>
<reference evidence="1 2" key="1">
    <citation type="submission" date="2018-06" db="EMBL/GenBank/DDBJ databases">
        <authorList>
            <consortium name="Pathogen Informatics"/>
            <person name="Doyle S."/>
        </authorList>
    </citation>
    <scope>NUCLEOTIDE SEQUENCE [LARGE SCALE GENOMIC DNA]</scope>
    <source>
        <strain evidence="1 2">NCTC13159</strain>
    </source>
</reference>
<accession>A0AAJ5CYI9</accession>
<sequence>MKALAHRSRKKLMNHAGEILILTGPPGSGKTTTAQALARAPGSSTVHLHSDDFWHFIKNGALPPYLPAAHDQNTVVVDVLSRAAEGYARGGYFVIVDGIIGPWFLAPFKKIPVPVHYIVLRPLLDVAIRRCQERGGDTLTDPGTITELHKQLSSLGQLERHALPIDALTREETLAAVIAAVGSGAYRLAK</sequence>
<organism evidence="1 2">
    <name type="scientific">Pandoraea pulmonicola</name>
    <dbReference type="NCBI Taxonomy" id="93221"/>
    <lineage>
        <taxon>Bacteria</taxon>
        <taxon>Pseudomonadati</taxon>
        <taxon>Pseudomonadota</taxon>
        <taxon>Betaproteobacteria</taxon>
        <taxon>Burkholderiales</taxon>
        <taxon>Burkholderiaceae</taxon>
        <taxon>Pandoraea</taxon>
    </lineage>
</organism>
<evidence type="ECO:0008006" key="3">
    <source>
        <dbReference type="Google" id="ProtNLM"/>
    </source>
</evidence>
<dbReference type="InterPro" id="IPR027417">
    <property type="entry name" value="P-loop_NTPase"/>
</dbReference>
<proteinExistence type="predicted"/>
<evidence type="ECO:0000313" key="2">
    <source>
        <dbReference type="Proteomes" id="UP000254589"/>
    </source>
</evidence>
<dbReference type="SUPFAM" id="SSF52540">
    <property type="entry name" value="P-loop containing nucleoside triphosphate hydrolases"/>
    <property type="match status" value="1"/>
</dbReference>
<dbReference type="Gene3D" id="3.40.50.300">
    <property type="entry name" value="P-loop containing nucleotide triphosphate hydrolases"/>
    <property type="match status" value="1"/>
</dbReference>
<comment type="caution">
    <text evidence="1">The sequence shown here is derived from an EMBL/GenBank/DDBJ whole genome shotgun (WGS) entry which is preliminary data.</text>
</comment>
<protein>
    <recommendedName>
        <fullName evidence="3">AAA family ATPase</fullName>
    </recommendedName>
</protein>